<feature type="chain" id="PRO_5045665882" evidence="1">
    <location>
        <begin position="31"/>
        <end position="174"/>
    </location>
</feature>
<gene>
    <name evidence="2" type="ORF">PCOR1329_LOCUS20236</name>
</gene>
<dbReference type="PROSITE" id="PS51257">
    <property type="entry name" value="PROKAR_LIPOPROTEIN"/>
    <property type="match status" value="1"/>
</dbReference>
<sequence>MASLGIRHLLFAAVSVFFALMLVGCGGGGGHKPSCAQGNLTCNVWESCDGVCNHFNITDKATALTCFGCVGNESVHEAKKDCFGNESKVEKCVGCITSTSLTCWENPLSIGGCILGPCRADAVIKDPLACPACWINYVDGCLGKYAGCFNTTVSAPALAPTWESLDEIEHDITV</sequence>
<name>A0ABN9RFC1_9DINO</name>
<comment type="caution">
    <text evidence="2">The sequence shown here is derived from an EMBL/GenBank/DDBJ whole genome shotgun (WGS) entry which is preliminary data.</text>
</comment>
<keyword evidence="3" id="KW-1185">Reference proteome</keyword>
<organism evidence="2 3">
    <name type="scientific">Prorocentrum cordatum</name>
    <dbReference type="NCBI Taxonomy" id="2364126"/>
    <lineage>
        <taxon>Eukaryota</taxon>
        <taxon>Sar</taxon>
        <taxon>Alveolata</taxon>
        <taxon>Dinophyceae</taxon>
        <taxon>Prorocentrales</taxon>
        <taxon>Prorocentraceae</taxon>
        <taxon>Prorocentrum</taxon>
    </lineage>
</organism>
<reference evidence="2" key="1">
    <citation type="submission" date="2023-10" db="EMBL/GenBank/DDBJ databases">
        <authorList>
            <person name="Chen Y."/>
            <person name="Shah S."/>
            <person name="Dougan E. K."/>
            <person name="Thang M."/>
            <person name="Chan C."/>
        </authorList>
    </citation>
    <scope>NUCLEOTIDE SEQUENCE [LARGE SCALE GENOMIC DNA]</scope>
</reference>
<evidence type="ECO:0000313" key="3">
    <source>
        <dbReference type="Proteomes" id="UP001189429"/>
    </source>
</evidence>
<keyword evidence="1" id="KW-0732">Signal</keyword>
<evidence type="ECO:0000313" key="2">
    <source>
        <dbReference type="EMBL" id="CAK0817730.1"/>
    </source>
</evidence>
<dbReference type="EMBL" id="CAUYUJ010006543">
    <property type="protein sequence ID" value="CAK0817730.1"/>
    <property type="molecule type" value="Genomic_DNA"/>
</dbReference>
<dbReference type="Proteomes" id="UP001189429">
    <property type="component" value="Unassembled WGS sequence"/>
</dbReference>
<protein>
    <submittedName>
        <fullName evidence="2">Uncharacterized protein</fullName>
    </submittedName>
</protein>
<proteinExistence type="predicted"/>
<evidence type="ECO:0000256" key="1">
    <source>
        <dbReference type="SAM" id="SignalP"/>
    </source>
</evidence>
<accession>A0ABN9RFC1</accession>
<feature type="signal peptide" evidence="1">
    <location>
        <begin position="1"/>
        <end position="30"/>
    </location>
</feature>